<dbReference type="Gene3D" id="1.25.40.10">
    <property type="entry name" value="Tetratricopeptide repeat domain"/>
    <property type="match status" value="2"/>
</dbReference>
<dbReference type="PANTHER" id="PTHR44858:SF1">
    <property type="entry name" value="UDP-N-ACETYLGLUCOSAMINE--PEPTIDE N-ACETYLGLUCOSAMINYLTRANSFERASE SPINDLY-RELATED"/>
    <property type="match status" value="1"/>
</dbReference>
<keyword evidence="4" id="KW-0732">Signal</keyword>
<dbReference type="SMART" id="SM00028">
    <property type="entry name" value="TPR"/>
    <property type="match status" value="4"/>
</dbReference>
<organism evidence="5 6">
    <name type="scientific">Phocaeicola intestinalis</name>
    <dbReference type="NCBI Taxonomy" id="2762212"/>
    <lineage>
        <taxon>Bacteria</taxon>
        <taxon>Pseudomonadati</taxon>
        <taxon>Bacteroidota</taxon>
        <taxon>Bacteroidia</taxon>
        <taxon>Bacteroidales</taxon>
        <taxon>Bacteroidaceae</taxon>
        <taxon>Phocaeicola</taxon>
    </lineage>
</organism>
<gene>
    <name evidence="5" type="ORF">H9625_01140</name>
</gene>
<evidence type="ECO:0000256" key="3">
    <source>
        <dbReference type="PROSITE-ProRule" id="PRU00339"/>
    </source>
</evidence>
<sequence>MKTLIITLICGLLAVNSLFAKGFERPVTADYQKGVEALNEGNIEQAYTYLTNELNANPENGYAHCYMALVCNFCGDAKLAFHAVNESLRFIPEADTEYRAFAYYTRGMLLMNAKAYAEAEDDLDEAIRLTPSDVENYKARAEVYMNNGKYEESLADLQMAMKLDSHADVYDLMMQLLQANPDPVFFDEVTSAFSNATAAR</sequence>
<dbReference type="InterPro" id="IPR050498">
    <property type="entry name" value="Ycf3"/>
</dbReference>
<comment type="caution">
    <text evidence="5">The sequence shown here is derived from an EMBL/GenBank/DDBJ whole genome shotgun (WGS) entry which is preliminary data.</text>
</comment>
<dbReference type="InterPro" id="IPR019734">
    <property type="entry name" value="TPR_rpt"/>
</dbReference>
<dbReference type="SUPFAM" id="SSF48452">
    <property type="entry name" value="TPR-like"/>
    <property type="match status" value="1"/>
</dbReference>
<dbReference type="EMBL" id="JACSPP010000002">
    <property type="protein sequence ID" value="MBD8039067.1"/>
    <property type="molecule type" value="Genomic_DNA"/>
</dbReference>
<dbReference type="PROSITE" id="PS50005">
    <property type="entry name" value="TPR"/>
    <property type="match status" value="2"/>
</dbReference>
<dbReference type="InterPro" id="IPR013105">
    <property type="entry name" value="TPR_2"/>
</dbReference>
<reference evidence="5 6" key="1">
    <citation type="submission" date="2020-08" db="EMBL/GenBank/DDBJ databases">
        <title>A Genomic Blueprint of the Chicken Gut Microbiome.</title>
        <authorList>
            <person name="Gilroy R."/>
            <person name="Ravi A."/>
            <person name="Getino M."/>
            <person name="Pursley I."/>
            <person name="Horton D.L."/>
            <person name="Alikhan N.-F."/>
            <person name="Baker D."/>
            <person name="Gharbi K."/>
            <person name="Hall N."/>
            <person name="Watson M."/>
            <person name="Adriaenssens E.M."/>
            <person name="Foster-Nyarko E."/>
            <person name="Jarju S."/>
            <person name="Secka A."/>
            <person name="Antonio M."/>
            <person name="Oren A."/>
            <person name="Chaudhuri R."/>
            <person name="La Ragione R.M."/>
            <person name="Hildebrand F."/>
            <person name="Pallen M.J."/>
        </authorList>
    </citation>
    <scope>NUCLEOTIDE SEQUENCE [LARGE SCALE GENOMIC DNA]</scope>
    <source>
        <strain evidence="5 6">Sa1CVN1</strain>
    </source>
</reference>
<name>A0ABR8Y4D6_9BACT</name>
<feature type="repeat" description="TPR" evidence="3">
    <location>
        <begin position="134"/>
        <end position="167"/>
    </location>
</feature>
<dbReference type="Pfam" id="PF07719">
    <property type="entry name" value="TPR_2"/>
    <property type="match status" value="1"/>
</dbReference>
<accession>A0ABR8Y4D6</accession>
<keyword evidence="2 3" id="KW-0802">TPR repeat</keyword>
<keyword evidence="6" id="KW-1185">Reference proteome</keyword>
<feature type="chain" id="PRO_5046226291" evidence="4">
    <location>
        <begin position="21"/>
        <end position="200"/>
    </location>
</feature>
<keyword evidence="1" id="KW-0677">Repeat</keyword>
<feature type="repeat" description="TPR" evidence="3">
    <location>
        <begin position="100"/>
        <end position="133"/>
    </location>
</feature>
<evidence type="ECO:0000256" key="4">
    <source>
        <dbReference type="SAM" id="SignalP"/>
    </source>
</evidence>
<dbReference type="Proteomes" id="UP000620874">
    <property type="component" value="Unassembled WGS sequence"/>
</dbReference>
<dbReference type="InterPro" id="IPR011990">
    <property type="entry name" value="TPR-like_helical_dom_sf"/>
</dbReference>
<dbReference type="RefSeq" id="WP_087247445.1">
    <property type="nucleotide sequence ID" value="NZ_JACSPP010000002.1"/>
</dbReference>
<feature type="signal peptide" evidence="4">
    <location>
        <begin position="1"/>
        <end position="20"/>
    </location>
</feature>
<protein>
    <submittedName>
        <fullName evidence="5">Tetratricopeptide repeat protein</fullName>
    </submittedName>
</protein>
<evidence type="ECO:0000256" key="2">
    <source>
        <dbReference type="ARBA" id="ARBA00022803"/>
    </source>
</evidence>
<dbReference type="PANTHER" id="PTHR44858">
    <property type="entry name" value="TETRATRICOPEPTIDE REPEAT PROTEIN 6"/>
    <property type="match status" value="1"/>
</dbReference>
<evidence type="ECO:0000313" key="6">
    <source>
        <dbReference type="Proteomes" id="UP000620874"/>
    </source>
</evidence>
<proteinExistence type="predicted"/>
<evidence type="ECO:0000313" key="5">
    <source>
        <dbReference type="EMBL" id="MBD8039067.1"/>
    </source>
</evidence>
<evidence type="ECO:0000256" key="1">
    <source>
        <dbReference type="ARBA" id="ARBA00022737"/>
    </source>
</evidence>